<dbReference type="RefSeq" id="WP_185957217.1">
    <property type="nucleotide sequence ID" value="NZ_FXTP01000006.1"/>
</dbReference>
<dbReference type="InterPro" id="IPR013249">
    <property type="entry name" value="RNA_pol_sigma70_r4_t2"/>
</dbReference>
<dbReference type="SUPFAM" id="SSF88659">
    <property type="entry name" value="Sigma3 and sigma4 domains of RNA polymerase sigma factors"/>
    <property type="match status" value="1"/>
</dbReference>
<protein>
    <submittedName>
        <fullName evidence="7">RNA polymerase sigma-70 factor, ECF subfamily</fullName>
    </submittedName>
</protein>
<dbReference type="PANTHER" id="PTHR43133">
    <property type="entry name" value="RNA POLYMERASE ECF-TYPE SIGMA FACTO"/>
    <property type="match status" value="1"/>
</dbReference>
<dbReference type="PANTHER" id="PTHR43133:SF46">
    <property type="entry name" value="RNA POLYMERASE SIGMA-70 FACTOR ECF SUBFAMILY"/>
    <property type="match status" value="1"/>
</dbReference>
<evidence type="ECO:0000313" key="8">
    <source>
        <dbReference type="Proteomes" id="UP000317557"/>
    </source>
</evidence>
<evidence type="ECO:0000256" key="3">
    <source>
        <dbReference type="ARBA" id="ARBA00023082"/>
    </source>
</evidence>
<evidence type="ECO:0000259" key="5">
    <source>
        <dbReference type="Pfam" id="PF04542"/>
    </source>
</evidence>
<organism evidence="7 8">
    <name type="scientific">Gracilimonas mengyeensis</name>
    <dbReference type="NCBI Taxonomy" id="1302730"/>
    <lineage>
        <taxon>Bacteria</taxon>
        <taxon>Pseudomonadati</taxon>
        <taxon>Balneolota</taxon>
        <taxon>Balneolia</taxon>
        <taxon>Balneolales</taxon>
        <taxon>Balneolaceae</taxon>
        <taxon>Gracilimonas</taxon>
    </lineage>
</organism>
<dbReference type="CDD" id="cd06171">
    <property type="entry name" value="Sigma70_r4"/>
    <property type="match status" value="1"/>
</dbReference>
<keyword evidence="2" id="KW-0805">Transcription regulation</keyword>
<gene>
    <name evidence="7" type="ORF">SAMN06265219_10670</name>
</gene>
<dbReference type="Gene3D" id="1.10.10.10">
    <property type="entry name" value="Winged helix-like DNA-binding domain superfamily/Winged helix DNA-binding domain"/>
    <property type="match status" value="1"/>
</dbReference>
<dbReference type="InterPro" id="IPR014284">
    <property type="entry name" value="RNA_pol_sigma-70_dom"/>
</dbReference>
<keyword evidence="3" id="KW-0731">Sigma factor</keyword>
<comment type="similarity">
    <text evidence="1">Belongs to the sigma-70 factor family. ECF subfamily.</text>
</comment>
<evidence type="ECO:0000256" key="1">
    <source>
        <dbReference type="ARBA" id="ARBA00010641"/>
    </source>
</evidence>
<accession>A0A521CQT0</accession>
<sequence length="180" mass="21512">MEAEKILRQLFDEQFYPLVFHAYRYVKDYEQAREIVQDVFVKVWQNVDQLQQVRDKEAYLYKAVKHSSLNFLKHVEVRKRYVEEEKSGGQETASSPEEKIISEETQRQVHDAINKLPAHWKEALVLSKYQGLNYRDIATRMNISQKTVEKYISKAYRFLRGELNELLLLVLLILELFKKN</sequence>
<evidence type="ECO:0000256" key="4">
    <source>
        <dbReference type="ARBA" id="ARBA00023163"/>
    </source>
</evidence>
<dbReference type="EMBL" id="FXTP01000006">
    <property type="protein sequence ID" value="SMO61758.1"/>
    <property type="molecule type" value="Genomic_DNA"/>
</dbReference>
<dbReference type="NCBIfam" id="TIGR02937">
    <property type="entry name" value="sigma70-ECF"/>
    <property type="match status" value="1"/>
</dbReference>
<dbReference type="Pfam" id="PF04542">
    <property type="entry name" value="Sigma70_r2"/>
    <property type="match status" value="1"/>
</dbReference>
<name>A0A521CQT0_9BACT</name>
<dbReference type="InterPro" id="IPR039425">
    <property type="entry name" value="RNA_pol_sigma-70-like"/>
</dbReference>
<feature type="domain" description="RNA polymerase sigma factor 70 region 4 type 2" evidence="6">
    <location>
        <begin position="107"/>
        <end position="159"/>
    </location>
</feature>
<keyword evidence="4" id="KW-0804">Transcription</keyword>
<dbReference type="AlphaFoldDB" id="A0A521CQT0"/>
<dbReference type="InterPro" id="IPR013324">
    <property type="entry name" value="RNA_pol_sigma_r3/r4-like"/>
</dbReference>
<keyword evidence="8" id="KW-1185">Reference proteome</keyword>
<dbReference type="SUPFAM" id="SSF88946">
    <property type="entry name" value="Sigma2 domain of RNA polymerase sigma factors"/>
    <property type="match status" value="1"/>
</dbReference>
<dbReference type="InterPro" id="IPR014327">
    <property type="entry name" value="RNA_pol_sigma70_bacteroid"/>
</dbReference>
<evidence type="ECO:0000313" key="7">
    <source>
        <dbReference type="EMBL" id="SMO61758.1"/>
    </source>
</evidence>
<proteinExistence type="inferred from homology"/>
<dbReference type="Proteomes" id="UP000317557">
    <property type="component" value="Unassembled WGS sequence"/>
</dbReference>
<dbReference type="GO" id="GO:0016987">
    <property type="term" value="F:sigma factor activity"/>
    <property type="evidence" value="ECO:0007669"/>
    <property type="project" value="UniProtKB-KW"/>
</dbReference>
<dbReference type="GO" id="GO:0003677">
    <property type="term" value="F:DNA binding"/>
    <property type="evidence" value="ECO:0007669"/>
    <property type="project" value="InterPro"/>
</dbReference>
<evidence type="ECO:0000259" key="6">
    <source>
        <dbReference type="Pfam" id="PF08281"/>
    </source>
</evidence>
<feature type="domain" description="RNA polymerase sigma-70 region 2" evidence="5">
    <location>
        <begin position="16"/>
        <end position="73"/>
    </location>
</feature>
<dbReference type="GO" id="GO:0006352">
    <property type="term" value="P:DNA-templated transcription initiation"/>
    <property type="evidence" value="ECO:0007669"/>
    <property type="project" value="InterPro"/>
</dbReference>
<dbReference type="Gene3D" id="1.10.1740.10">
    <property type="match status" value="1"/>
</dbReference>
<dbReference type="NCBIfam" id="TIGR02985">
    <property type="entry name" value="Sig70_bacteroi1"/>
    <property type="match status" value="1"/>
</dbReference>
<evidence type="ECO:0000256" key="2">
    <source>
        <dbReference type="ARBA" id="ARBA00023015"/>
    </source>
</evidence>
<dbReference type="InterPro" id="IPR036388">
    <property type="entry name" value="WH-like_DNA-bd_sf"/>
</dbReference>
<dbReference type="Pfam" id="PF08281">
    <property type="entry name" value="Sigma70_r4_2"/>
    <property type="match status" value="1"/>
</dbReference>
<dbReference type="InterPro" id="IPR007627">
    <property type="entry name" value="RNA_pol_sigma70_r2"/>
</dbReference>
<dbReference type="InterPro" id="IPR013325">
    <property type="entry name" value="RNA_pol_sigma_r2"/>
</dbReference>
<reference evidence="7 8" key="1">
    <citation type="submission" date="2017-05" db="EMBL/GenBank/DDBJ databases">
        <authorList>
            <person name="Varghese N."/>
            <person name="Submissions S."/>
        </authorList>
    </citation>
    <scope>NUCLEOTIDE SEQUENCE [LARGE SCALE GENOMIC DNA]</scope>
    <source>
        <strain evidence="7 8">DSM 21985</strain>
    </source>
</reference>